<dbReference type="PANTHER" id="PTHR30614">
    <property type="entry name" value="MEMBRANE COMPONENT OF AMINO ACID ABC TRANSPORTER"/>
    <property type="match status" value="1"/>
</dbReference>
<dbReference type="CDD" id="cd06261">
    <property type="entry name" value="TM_PBP2"/>
    <property type="match status" value="1"/>
</dbReference>
<keyword evidence="4 8" id="KW-0812">Transmembrane</keyword>
<evidence type="ECO:0000256" key="5">
    <source>
        <dbReference type="ARBA" id="ARBA00022970"/>
    </source>
</evidence>
<comment type="subcellular location">
    <subcellularLocation>
        <location evidence="1 8">Cell membrane</location>
        <topology evidence="1 8">Multi-pass membrane protein</topology>
    </subcellularLocation>
</comment>
<evidence type="ECO:0000256" key="1">
    <source>
        <dbReference type="ARBA" id="ARBA00004651"/>
    </source>
</evidence>
<evidence type="ECO:0000259" key="10">
    <source>
        <dbReference type="PROSITE" id="PS50928"/>
    </source>
</evidence>
<feature type="domain" description="ABC transmembrane type-1" evidence="10">
    <location>
        <begin position="86"/>
        <end position="280"/>
    </location>
</feature>
<dbReference type="NCBIfam" id="TIGR01726">
    <property type="entry name" value="HEQRo_perm_3TM"/>
    <property type="match status" value="1"/>
</dbReference>
<evidence type="ECO:0000256" key="4">
    <source>
        <dbReference type="ARBA" id="ARBA00022692"/>
    </source>
</evidence>
<evidence type="ECO:0000256" key="3">
    <source>
        <dbReference type="ARBA" id="ARBA00022475"/>
    </source>
</evidence>
<dbReference type="Gene3D" id="1.10.3720.10">
    <property type="entry name" value="MetI-like"/>
    <property type="match status" value="1"/>
</dbReference>
<feature type="transmembrane region" description="Helical" evidence="8">
    <location>
        <begin position="162"/>
        <end position="181"/>
    </location>
</feature>
<feature type="region of interest" description="Disordered" evidence="9">
    <location>
        <begin position="1"/>
        <end position="23"/>
    </location>
</feature>
<dbReference type="SUPFAM" id="SSF161098">
    <property type="entry name" value="MetI-like"/>
    <property type="match status" value="1"/>
</dbReference>
<dbReference type="GO" id="GO:0043190">
    <property type="term" value="C:ATP-binding cassette (ABC) transporter complex"/>
    <property type="evidence" value="ECO:0007669"/>
    <property type="project" value="InterPro"/>
</dbReference>
<reference evidence="11" key="1">
    <citation type="submission" date="2020-02" db="EMBL/GenBank/DDBJ databases">
        <authorList>
            <person name="Meier V. D."/>
        </authorList>
    </citation>
    <scope>NUCLEOTIDE SEQUENCE</scope>
    <source>
        <strain evidence="11">AVDCRST_MAG02</strain>
    </source>
</reference>
<evidence type="ECO:0000256" key="7">
    <source>
        <dbReference type="ARBA" id="ARBA00023136"/>
    </source>
</evidence>
<keyword evidence="5" id="KW-0029">Amino-acid transport</keyword>
<comment type="similarity">
    <text evidence="8">Belongs to the binding-protein-dependent transport system permease family.</text>
</comment>
<proteinExistence type="inferred from homology"/>
<dbReference type="InterPro" id="IPR010065">
    <property type="entry name" value="AA_ABC_transptr_permease_3TM"/>
</dbReference>
<dbReference type="GO" id="GO:0022857">
    <property type="term" value="F:transmembrane transporter activity"/>
    <property type="evidence" value="ECO:0007669"/>
    <property type="project" value="InterPro"/>
</dbReference>
<protein>
    <submittedName>
        <fullName evidence="11">ABC transporter, permease protein (Cluster 3, basic aa/glutamine/opines)</fullName>
    </submittedName>
</protein>
<keyword evidence="2 8" id="KW-0813">Transport</keyword>
<feature type="transmembrane region" description="Helical" evidence="8">
    <location>
        <begin position="31"/>
        <end position="53"/>
    </location>
</feature>
<keyword evidence="3" id="KW-1003">Cell membrane</keyword>
<dbReference type="EMBL" id="CADCVH010000001">
    <property type="protein sequence ID" value="CAA9441897.1"/>
    <property type="molecule type" value="Genomic_DNA"/>
</dbReference>
<organism evidence="11">
    <name type="scientific">uncultured Rubrobacteraceae bacterium</name>
    <dbReference type="NCBI Taxonomy" id="349277"/>
    <lineage>
        <taxon>Bacteria</taxon>
        <taxon>Bacillati</taxon>
        <taxon>Actinomycetota</taxon>
        <taxon>Rubrobacteria</taxon>
        <taxon>Rubrobacterales</taxon>
        <taxon>Rubrobacteraceae</taxon>
        <taxon>environmental samples</taxon>
    </lineage>
</organism>
<evidence type="ECO:0000256" key="8">
    <source>
        <dbReference type="RuleBase" id="RU363032"/>
    </source>
</evidence>
<gene>
    <name evidence="11" type="ORF">AVDCRST_MAG02-147</name>
</gene>
<sequence length="297" mass="31707">MTTRGTGPANDPEPSTPAGSGRGSRVLGNRAVLVSSVSTVAFFAAVALVVALAPGSGLVAERFFSPFHLWQSLRGTPGEPSVLGAFLLNVYIFAISEVLILVFALVIAVVRGIPGPAFFPFRVVAIVYTDVFRGVPLILVLYIIGFGVPGLGIAYFSYLSDVTYGIIALVLVYSAYVAEVYRAGIESVHESQNAAARSLGLSRFQSLRFVVLPQAIRRVIPPLLNDFIGLQKDTALVSVLGSIEAARAAQIYGASQFNYASYVVAALLFVLITIPLARFTDRLIARDKRRRQAGGLA</sequence>
<keyword evidence="6 8" id="KW-1133">Transmembrane helix</keyword>
<evidence type="ECO:0000256" key="2">
    <source>
        <dbReference type="ARBA" id="ARBA00022448"/>
    </source>
</evidence>
<feature type="transmembrane region" description="Helical" evidence="8">
    <location>
        <begin position="259"/>
        <end position="280"/>
    </location>
</feature>
<feature type="transmembrane region" description="Helical" evidence="8">
    <location>
        <begin position="131"/>
        <end position="156"/>
    </location>
</feature>
<dbReference type="AlphaFoldDB" id="A0A6J4QIU5"/>
<name>A0A6J4QIU5_9ACTN</name>
<evidence type="ECO:0000256" key="9">
    <source>
        <dbReference type="SAM" id="MobiDB-lite"/>
    </source>
</evidence>
<evidence type="ECO:0000256" key="6">
    <source>
        <dbReference type="ARBA" id="ARBA00022989"/>
    </source>
</evidence>
<evidence type="ECO:0000313" key="11">
    <source>
        <dbReference type="EMBL" id="CAA9441897.1"/>
    </source>
</evidence>
<dbReference type="GO" id="GO:0006865">
    <property type="term" value="P:amino acid transport"/>
    <property type="evidence" value="ECO:0007669"/>
    <property type="project" value="UniProtKB-KW"/>
</dbReference>
<accession>A0A6J4QIU5</accession>
<dbReference type="InterPro" id="IPR000515">
    <property type="entry name" value="MetI-like"/>
</dbReference>
<dbReference type="PROSITE" id="PS50928">
    <property type="entry name" value="ABC_TM1"/>
    <property type="match status" value="1"/>
</dbReference>
<dbReference type="PANTHER" id="PTHR30614:SF0">
    <property type="entry name" value="L-CYSTINE TRANSPORT SYSTEM PERMEASE PROTEIN TCYL"/>
    <property type="match status" value="1"/>
</dbReference>
<feature type="transmembrane region" description="Helical" evidence="8">
    <location>
        <begin position="90"/>
        <end position="110"/>
    </location>
</feature>
<dbReference type="InterPro" id="IPR035906">
    <property type="entry name" value="MetI-like_sf"/>
</dbReference>
<keyword evidence="7 8" id="KW-0472">Membrane</keyword>
<dbReference type="InterPro" id="IPR043429">
    <property type="entry name" value="ArtM/GltK/GlnP/TcyL/YhdX-like"/>
</dbReference>
<dbReference type="Pfam" id="PF00528">
    <property type="entry name" value="BPD_transp_1"/>
    <property type="match status" value="1"/>
</dbReference>